<evidence type="ECO:0000313" key="2">
    <source>
        <dbReference type="Proteomes" id="UP000181884"/>
    </source>
</evidence>
<evidence type="ECO:0000313" key="1">
    <source>
        <dbReference type="EMBL" id="OJG17574.1"/>
    </source>
</evidence>
<accession>A0A1L8RCX0</accession>
<protein>
    <submittedName>
        <fullName evidence="1">Uncharacterized protein</fullName>
    </submittedName>
</protein>
<sequence>MRVVDPPIDVLLRKLNEDAFPLEQIKTMGYIYHEKLSHPLLLEKLGQLAVTSDIFPRLKWLEGFSIADFALSLLYWLDTPDSLNMYQQIFPHLAESRKVRVMDLISRRVCDFL</sequence>
<dbReference type="Proteomes" id="UP000181884">
    <property type="component" value="Unassembled WGS sequence"/>
</dbReference>
<organism evidence="1 2">
    <name type="scientific">Enterococcus canis</name>
    <dbReference type="NCBI Taxonomy" id="214095"/>
    <lineage>
        <taxon>Bacteria</taxon>
        <taxon>Bacillati</taxon>
        <taxon>Bacillota</taxon>
        <taxon>Bacilli</taxon>
        <taxon>Lactobacillales</taxon>
        <taxon>Enterococcaceae</taxon>
        <taxon>Enterococcus</taxon>
    </lineage>
</organism>
<dbReference type="EMBL" id="JXKH01000008">
    <property type="protein sequence ID" value="OJG17574.1"/>
    <property type="molecule type" value="Genomic_DNA"/>
</dbReference>
<keyword evidence="2" id="KW-1185">Reference proteome</keyword>
<gene>
    <name evidence="1" type="ORF">RU97_GL002582</name>
</gene>
<comment type="caution">
    <text evidence="1">The sequence shown here is derived from an EMBL/GenBank/DDBJ whole genome shotgun (WGS) entry which is preliminary data.</text>
</comment>
<name>A0A1L8RCX0_9ENTE</name>
<dbReference type="RefSeq" id="WP_067390935.1">
    <property type="nucleotide sequence ID" value="NZ_JXKH01000008.1"/>
</dbReference>
<reference evidence="1 2" key="1">
    <citation type="submission" date="2014-12" db="EMBL/GenBank/DDBJ databases">
        <title>Draft genome sequences of 29 type strains of Enterococci.</title>
        <authorList>
            <person name="Zhong Z."/>
            <person name="Sun Z."/>
            <person name="Liu W."/>
            <person name="Zhang W."/>
            <person name="Zhang H."/>
        </authorList>
    </citation>
    <scope>NUCLEOTIDE SEQUENCE [LARGE SCALE GENOMIC DNA]</scope>
    <source>
        <strain evidence="1 2">DSM 17029</strain>
    </source>
</reference>
<dbReference type="AlphaFoldDB" id="A0A1L8RCX0"/>
<proteinExistence type="predicted"/>